<proteinExistence type="predicted"/>
<comment type="caution">
    <text evidence="2">The sequence shown here is derived from an EMBL/GenBank/DDBJ whole genome shotgun (WGS) entry which is preliminary data.</text>
</comment>
<accession>A0ABR3UFZ3</accession>
<keyword evidence="1" id="KW-0732">Signal</keyword>
<evidence type="ECO:0000256" key="1">
    <source>
        <dbReference type="SAM" id="SignalP"/>
    </source>
</evidence>
<feature type="chain" id="PRO_5047208208" description="Hydrophobin" evidence="1">
    <location>
        <begin position="19"/>
        <end position="92"/>
    </location>
</feature>
<name>A0ABR3UFZ3_9PLEO</name>
<sequence length="92" mass="9287">MKQSTILSILSMAIAASALPQNSIAKTTNTGNINQCSGGNNKQVCCNNDGLLGLVTCSVQVLGGACSGDVKCCNTQAAEGVLINVQLLNCGL</sequence>
<dbReference type="RefSeq" id="XP_069305080.1">
    <property type="nucleotide sequence ID" value="XM_069454115.1"/>
</dbReference>
<evidence type="ECO:0000313" key="2">
    <source>
        <dbReference type="EMBL" id="KAL1794496.1"/>
    </source>
</evidence>
<protein>
    <recommendedName>
        <fullName evidence="4">Hydrophobin</fullName>
    </recommendedName>
</protein>
<dbReference type="Proteomes" id="UP001578633">
    <property type="component" value="Chromosome 7"/>
</dbReference>
<reference evidence="2 3" key="1">
    <citation type="submission" date="2024-09" db="EMBL/GenBank/DDBJ databases">
        <title>T2T genomes of carrot and Alternaria dauci and their utility for understanding host-pathogen interaction during carrot leaf blight disease.</title>
        <authorList>
            <person name="Liu W."/>
            <person name="Xu S."/>
            <person name="Ou C."/>
            <person name="Liu X."/>
            <person name="Zhuang F."/>
            <person name="Deng X.W."/>
        </authorList>
    </citation>
    <scope>NUCLEOTIDE SEQUENCE [LARGE SCALE GENOMIC DNA]</scope>
    <source>
        <strain evidence="2 3">A2016</strain>
    </source>
</reference>
<organism evidence="2 3">
    <name type="scientific">Alternaria dauci</name>
    <dbReference type="NCBI Taxonomy" id="48095"/>
    <lineage>
        <taxon>Eukaryota</taxon>
        <taxon>Fungi</taxon>
        <taxon>Dikarya</taxon>
        <taxon>Ascomycota</taxon>
        <taxon>Pezizomycotina</taxon>
        <taxon>Dothideomycetes</taxon>
        <taxon>Pleosporomycetidae</taxon>
        <taxon>Pleosporales</taxon>
        <taxon>Pleosporineae</taxon>
        <taxon>Pleosporaceae</taxon>
        <taxon>Alternaria</taxon>
        <taxon>Alternaria sect. Porri</taxon>
    </lineage>
</organism>
<evidence type="ECO:0000313" key="3">
    <source>
        <dbReference type="Proteomes" id="UP001578633"/>
    </source>
</evidence>
<gene>
    <name evidence="2" type="ORF">ACET3X_007917</name>
</gene>
<evidence type="ECO:0008006" key="4">
    <source>
        <dbReference type="Google" id="ProtNLM"/>
    </source>
</evidence>
<dbReference type="EMBL" id="JBHGVX010000007">
    <property type="protein sequence ID" value="KAL1794496.1"/>
    <property type="molecule type" value="Genomic_DNA"/>
</dbReference>
<dbReference type="GeneID" id="96088239"/>
<keyword evidence="3" id="KW-1185">Reference proteome</keyword>
<feature type="signal peptide" evidence="1">
    <location>
        <begin position="1"/>
        <end position="18"/>
    </location>
</feature>